<dbReference type="AlphaFoldDB" id="A0A1E5R0M8"/>
<dbReference type="Pfam" id="PF02179">
    <property type="entry name" value="BAG"/>
    <property type="match status" value="1"/>
</dbReference>
<dbReference type="InterPro" id="IPR003103">
    <property type="entry name" value="BAG_domain"/>
</dbReference>
<dbReference type="OrthoDB" id="417450at2759"/>
<dbReference type="InterPro" id="IPR036533">
    <property type="entry name" value="BAG_dom_sf"/>
</dbReference>
<feature type="transmembrane region" description="Helical" evidence="2">
    <location>
        <begin position="49"/>
        <end position="70"/>
    </location>
</feature>
<dbReference type="Proteomes" id="UP000095728">
    <property type="component" value="Unassembled WGS sequence"/>
</dbReference>
<feature type="region of interest" description="Disordered" evidence="1">
    <location>
        <begin position="72"/>
        <end position="115"/>
    </location>
</feature>
<evidence type="ECO:0000256" key="1">
    <source>
        <dbReference type="SAM" id="MobiDB-lite"/>
    </source>
</evidence>
<protein>
    <submittedName>
        <fullName evidence="4">HSP70 co-chaperone SNL1</fullName>
    </submittedName>
</protein>
<dbReference type="SMART" id="SM00264">
    <property type="entry name" value="BAG"/>
    <property type="match status" value="1"/>
</dbReference>
<evidence type="ECO:0000313" key="4">
    <source>
        <dbReference type="EMBL" id="OEJ80454.1"/>
    </source>
</evidence>
<feature type="domain" description="BAG" evidence="3">
    <location>
        <begin position="113"/>
        <end position="202"/>
    </location>
</feature>
<dbReference type="PROSITE" id="PS51035">
    <property type="entry name" value="BAG"/>
    <property type="match status" value="1"/>
</dbReference>
<evidence type="ECO:0000259" key="3">
    <source>
        <dbReference type="PROSITE" id="PS51035"/>
    </source>
</evidence>
<feature type="compositionally biased region" description="Low complexity" evidence="1">
    <location>
        <begin position="91"/>
        <end position="102"/>
    </location>
</feature>
<sequence>MALTIGSTVTRPNFKTIMTSLVTNFKQFLDIDALRSFKTQFLSEQNNKYLPYIVAATCCCLVYFGIASNNSSNKNKKKKRPKKKTGKSKGRASSVQKSTPKTTPAPPKPKKTSAEEIQEVNVKFNKEYREGIVQLLESYDPAVEEDTYKKKFYGEMLLKLLIELDGVDLISMEEGEAKNALKTKRKQSIKEIQSYLRKVDAL</sequence>
<accession>A0A1E5R0M8</accession>
<dbReference type="EMBL" id="LPNM01000012">
    <property type="protein sequence ID" value="OEJ80454.1"/>
    <property type="molecule type" value="Genomic_DNA"/>
</dbReference>
<name>A0A1E5R0M8_9ASCO</name>
<keyword evidence="2" id="KW-0812">Transmembrane</keyword>
<reference evidence="5" key="1">
    <citation type="journal article" date="2016" name="Genome Announc.">
        <title>Genome sequences of three species of Hanseniaspora isolated from spontaneous wine fermentations.</title>
        <authorList>
            <person name="Sternes P.R."/>
            <person name="Lee D."/>
            <person name="Kutyna D.R."/>
            <person name="Borneman A.R."/>
        </authorList>
    </citation>
    <scope>NUCLEOTIDE SEQUENCE [LARGE SCALE GENOMIC DNA]</scope>
    <source>
        <strain evidence="5">AWRI3579</strain>
    </source>
</reference>
<organism evidence="4 5">
    <name type="scientific">Hanseniaspora osmophila</name>
    <dbReference type="NCBI Taxonomy" id="56408"/>
    <lineage>
        <taxon>Eukaryota</taxon>
        <taxon>Fungi</taxon>
        <taxon>Dikarya</taxon>
        <taxon>Ascomycota</taxon>
        <taxon>Saccharomycotina</taxon>
        <taxon>Saccharomycetes</taxon>
        <taxon>Saccharomycodales</taxon>
        <taxon>Saccharomycodaceae</taxon>
        <taxon>Hanseniaspora</taxon>
    </lineage>
</organism>
<keyword evidence="5" id="KW-1185">Reference proteome</keyword>
<dbReference type="SUPFAM" id="SSF63491">
    <property type="entry name" value="BAG domain"/>
    <property type="match status" value="1"/>
</dbReference>
<evidence type="ECO:0000256" key="2">
    <source>
        <dbReference type="SAM" id="Phobius"/>
    </source>
</evidence>
<dbReference type="InParanoid" id="A0A1E5R0M8"/>
<feature type="compositionally biased region" description="Basic residues" evidence="1">
    <location>
        <begin position="74"/>
        <end position="90"/>
    </location>
</feature>
<proteinExistence type="predicted"/>
<gene>
    <name evidence="4" type="ORF">AWRI3579_g4546</name>
</gene>
<keyword evidence="2" id="KW-1133">Transmembrane helix</keyword>
<dbReference type="Gene3D" id="1.20.58.120">
    <property type="entry name" value="BAG domain"/>
    <property type="match status" value="1"/>
</dbReference>
<dbReference type="GO" id="GO:0051087">
    <property type="term" value="F:protein-folding chaperone binding"/>
    <property type="evidence" value="ECO:0007669"/>
    <property type="project" value="InterPro"/>
</dbReference>
<comment type="caution">
    <text evidence="4">The sequence shown here is derived from an EMBL/GenBank/DDBJ whole genome shotgun (WGS) entry which is preliminary data.</text>
</comment>
<dbReference type="STRING" id="56408.A0A1E5R0M8"/>
<keyword evidence="2" id="KW-0472">Membrane</keyword>
<evidence type="ECO:0000313" key="5">
    <source>
        <dbReference type="Proteomes" id="UP000095728"/>
    </source>
</evidence>